<dbReference type="PANTHER" id="PTHR30346">
    <property type="entry name" value="TRANSCRIPTIONAL DUAL REGULATOR HCAR-RELATED"/>
    <property type="match status" value="1"/>
</dbReference>
<dbReference type="GO" id="GO:0003677">
    <property type="term" value="F:DNA binding"/>
    <property type="evidence" value="ECO:0007669"/>
    <property type="project" value="UniProtKB-KW"/>
</dbReference>
<feature type="domain" description="HTH lysR-type" evidence="5">
    <location>
        <begin position="1"/>
        <end position="58"/>
    </location>
</feature>
<reference evidence="6" key="2">
    <citation type="journal article" date="2021" name="PeerJ">
        <title>Extensive microbial diversity within the chicken gut microbiome revealed by metagenomics and culture.</title>
        <authorList>
            <person name="Gilroy R."/>
            <person name="Ravi A."/>
            <person name="Getino M."/>
            <person name="Pursley I."/>
            <person name="Horton D.L."/>
            <person name="Alikhan N.F."/>
            <person name="Baker D."/>
            <person name="Gharbi K."/>
            <person name="Hall N."/>
            <person name="Watson M."/>
            <person name="Adriaenssens E.M."/>
            <person name="Foster-Nyarko E."/>
            <person name="Jarju S."/>
            <person name="Secka A."/>
            <person name="Antonio M."/>
            <person name="Oren A."/>
            <person name="Chaudhuri R.R."/>
            <person name="La Ragione R."/>
            <person name="Hildebrand F."/>
            <person name="Pallen M.J."/>
        </authorList>
    </citation>
    <scope>NUCLEOTIDE SEQUENCE</scope>
    <source>
        <strain evidence="6">14508</strain>
    </source>
</reference>
<dbReference type="Pfam" id="PF00126">
    <property type="entry name" value="HTH_1"/>
    <property type="match status" value="1"/>
</dbReference>
<dbReference type="Gene3D" id="3.40.190.290">
    <property type="match status" value="1"/>
</dbReference>
<dbReference type="Pfam" id="PF03466">
    <property type="entry name" value="LysR_substrate"/>
    <property type="match status" value="1"/>
</dbReference>
<name>A0A9D1G761_9FIRM</name>
<evidence type="ECO:0000256" key="1">
    <source>
        <dbReference type="ARBA" id="ARBA00009437"/>
    </source>
</evidence>
<comment type="caution">
    <text evidence="6">The sequence shown here is derived from an EMBL/GenBank/DDBJ whole genome shotgun (WGS) entry which is preliminary data.</text>
</comment>
<proteinExistence type="inferred from homology"/>
<dbReference type="InterPro" id="IPR005119">
    <property type="entry name" value="LysR_subst-bd"/>
</dbReference>
<accession>A0A9D1G761</accession>
<dbReference type="SUPFAM" id="SSF46785">
    <property type="entry name" value="Winged helix' DNA-binding domain"/>
    <property type="match status" value="1"/>
</dbReference>
<dbReference type="AlphaFoldDB" id="A0A9D1G761"/>
<dbReference type="PANTHER" id="PTHR30346:SF0">
    <property type="entry name" value="HCA OPERON TRANSCRIPTIONAL ACTIVATOR HCAR"/>
    <property type="match status" value="1"/>
</dbReference>
<dbReference type="InterPro" id="IPR000847">
    <property type="entry name" value="LysR_HTH_N"/>
</dbReference>
<reference evidence="6" key="1">
    <citation type="submission" date="2020-10" db="EMBL/GenBank/DDBJ databases">
        <authorList>
            <person name="Gilroy R."/>
        </authorList>
    </citation>
    <scope>NUCLEOTIDE SEQUENCE</scope>
    <source>
        <strain evidence="6">14508</strain>
    </source>
</reference>
<dbReference type="InterPro" id="IPR036388">
    <property type="entry name" value="WH-like_DNA-bd_sf"/>
</dbReference>
<dbReference type="PRINTS" id="PR00039">
    <property type="entry name" value="HTHLYSR"/>
</dbReference>
<organism evidence="6 7">
    <name type="scientific">Candidatus Caccosoma faecigallinarum</name>
    <dbReference type="NCBI Taxonomy" id="2840720"/>
    <lineage>
        <taxon>Bacteria</taxon>
        <taxon>Bacillati</taxon>
        <taxon>Bacillota</taxon>
        <taxon>Bacillota incertae sedis</taxon>
        <taxon>Candidatus Caccosoma</taxon>
    </lineage>
</organism>
<gene>
    <name evidence="6" type="ORF">IAD04_00755</name>
</gene>
<evidence type="ECO:0000313" key="6">
    <source>
        <dbReference type="EMBL" id="HIT16894.1"/>
    </source>
</evidence>
<dbReference type="GO" id="GO:0003700">
    <property type="term" value="F:DNA-binding transcription factor activity"/>
    <property type="evidence" value="ECO:0007669"/>
    <property type="project" value="InterPro"/>
</dbReference>
<dbReference type="SUPFAM" id="SSF53850">
    <property type="entry name" value="Periplasmic binding protein-like II"/>
    <property type="match status" value="1"/>
</dbReference>
<dbReference type="Gene3D" id="1.10.10.10">
    <property type="entry name" value="Winged helix-like DNA-binding domain superfamily/Winged helix DNA-binding domain"/>
    <property type="match status" value="1"/>
</dbReference>
<evidence type="ECO:0000256" key="4">
    <source>
        <dbReference type="ARBA" id="ARBA00023163"/>
    </source>
</evidence>
<dbReference type="EMBL" id="DVKI01000022">
    <property type="protein sequence ID" value="HIT16894.1"/>
    <property type="molecule type" value="Genomic_DNA"/>
</dbReference>
<comment type="similarity">
    <text evidence="1">Belongs to the LysR transcriptional regulatory family.</text>
</comment>
<evidence type="ECO:0000256" key="2">
    <source>
        <dbReference type="ARBA" id="ARBA00023015"/>
    </source>
</evidence>
<dbReference type="Proteomes" id="UP000886893">
    <property type="component" value="Unassembled WGS sequence"/>
</dbReference>
<keyword evidence="3" id="KW-0238">DNA-binding</keyword>
<evidence type="ECO:0000256" key="3">
    <source>
        <dbReference type="ARBA" id="ARBA00023125"/>
    </source>
</evidence>
<dbReference type="InterPro" id="IPR036390">
    <property type="entry name" value="WH_DNA-bd_sf"/>
</dbReference>
<evidence type="ECO:0000313" key="7">
    <source>
        <dbReference type="Proteomes" id="UP000886893"/>
    </source>
</evidence>
<dbReference type="PROSITE" id="PS50931">
    <property type="entry name" value="HTH_LYSR"/>
    <property type="match status" value="1"/>
</dbReference>
<sequence length="309" mass="36214">MNTLLLRCAVEVEKTGSFTEAANNLYMAQPNLSKNVKKLESLINISIFERTRNGVIATPKGKEFLNYAKNILNEMDRLEEMFTKTPSEMQSLSLSVPRASYISNAFIQFVKNLNFEKEISIDYVETNSVQTIKNVAEGHFDLGVIRFPLDYQRHFMQYLENKNLKWETLLDFEFVVVFSKNHPLASKEVIQISDLNPYVEIVHGDVSIPYMDNHDIKNTIKNKDGKKIYIYERGSQFELLSQINESYMWVSPIPEEILIRHQLVQKKCVDEKHIYRDMLIKRNNLDVYKNQMSKWFLNEIEKSIKHILS</sequence>
<dbReference type="GO" id="GO:0032993">
    <property type="term" value="C:protein-DNA complex"/>
    <property type="evidence" value="ECO:0007669"/>
    <property type="project" value="TreeGrafter"/>
</dbReference>
<protein>
    <submittedName>
        <fullName evidence="6">LysR family transcriptional regulator</fullName>
    </submittedName>
</protein>
<evidence type="ECO:0000259" key="5">
    <source>
        <dbReference type="PROSITE" id="PS50931"/>
    </source>
</evidence>
<keyword evidence="4" id="KW-0804">Transcription</keyword>
<dbReference type="FunFam" id="1.10.10.10:FF:000001">
    <property type="entry name" value="LysR family transcriptional regulator"/>
    <property type="match status" value="1"/>
</dbReference>
<keyword evidence="2" id="KW-0805">Transcription regulation</keyword>